<protein>
    <recommendedName>
        <fullName evidence="3">Protein OPG050</fullName>
    </recommendedName>
    <alternativeName>
        <fullName evidence="4">Protein F6</fullName>
    </alternativeName>
</protein>
<evidence type="ECO:0000256" key="4">
    <source>
        <dbReference type="ARBA" id="ARBA00034910"/>
    </source>
</evidence>
<comment type="similarity">
    <text evidence="2">Belongs to the orthopoxvirus OPG050 family.</text>
</comment>
<proteinExistence type="inferred from homology"/>
<gene>
    <name evidence="5" type="ORF">YKV022c</name>
</gene>
<organism evidence="5 6">
    <name type="scientific">Yokapox virus</name>
    <dbReference type="NCBI Taxonomy" id="1076255"/>
    <lineage>
        <taxon>Viruses</taxon>
        <taxon>Varidnaviria</taxon>
        <taxon>Bamfordvirae</taxon>
        <taxon>Nucleocytoviricota</taxon>
        <taxon>Pokkesviricetes</taxon>
        <taxon>Chitovirales</taxon>
        <taxon>Poxviridae</taxon>
        <taxon>Chordopoxvirinae</taxon>
        <taxon>Centapoxvirus</taxon>
        <taxon>Centapoxvirus yokapox</taxon>
    </lineage>
</organism>
<evidence type="ECO:0000313" key="6">
    <source>
        <dbReference type="Proteomes" id="UP000164653"/>
    </source>
</evidence>
<evidence type="ECO:0000256" key="3">
    <source>
        <dbReference type="ARBA" id="ARBA00034825"/>
    </source>
</evidence>
<reference evidence="5 6" key="1">
    <citation type="journal article" date="2011" name="J. Virol.">
        <title>The genome of yoka poxvirus.</title>
        <authorList>
            <person name="Zhao G."/>
            <person name="Droit L."/>
            <person name="Tesh R.B."/>
            <person name="Popov V.L."/>
            <person name="Little N.S."/>
            <person name="Upton C."/>
            <person name="Virgin H.W."/>
            <person name="Wang D."/>
        </authorList>
    </citation>
    <scope>NUCLEOTIDE SEQUENCE [LARGE SCALE GENOMIC DNA]</scope>
    <source>
        <strain evidence="5">DakArB 4268</strain>
    </source>
</reference>
<dbReference type="Proteomes" id="UP000164653">
    <property type="component" value="Segment"/>
</dbReference>
<keyword evidence="6" id="KW-1185">Reference proteome</keyword>
<dbReference type="GeneID" id="11107164"/>
<name>G3EIA0_9POXV</name>
<dbReference type="EMBL" id="HQ849551">
    <property type="protein sequence ID" value="AEN03611.1"/>
    <property type="molecule type" value="Genomic_DNA"/>
</dbReference>
<evidence type="ECO:0000313" key="5">
    <source>
        <dbReference type="EMBL" id="AEN03611.1"/>
    </source>
</evidence>
<evidence type="ECO:0000256" key="2">
    <source>
        <dbReference type="ARBA" id="ARBA00034766"/>
    </source>
</evidence>
<keyword evidence="1" id="KW-0244">Early protein</keyword>
<dbReference type="KEGG" id="vg:11107164"/>
<dbReference type="InterPro" id="IPR009521">
    <property type="entry name" value="Orthopox_F6"/>
</dbReference>
<evidence type="ECO:0000256" key="1">
    <source>
        <dbReference type="ARBA" id="ARBA00022518"/>
    </source>
</evidence>
<dbReference type="RefSeq" id="YP_004821375.1">
    <property type="nucleotide sequence ID" value="NC_015960.1"/>
</dbReference>
<dbReference type="Pfam" id="PF06601">
    <property type="entry name" value="Orthopox_F6"/>
    <property type="match status" value="1"/>
</dbReference>
<accession>G3EIA0</accession>
<sequence>MRKLLNYIRNKITDMVINNKNTNNNVKYSPVKSMDEYIKLVDEEFYTANHGFDCVDVAGSESDEELEDNTNYK</sequence>